<dbReference type="OrthoDB" id="192702at2759"/>
<evidence type="ECO:0000313" key="1">
    <source>
        <dbReference type="EMBL" id="KAH7237163.1"/>
    </source>
</evidence>
<proteinExistence type="predicted"/>
<keyword evidence="2" id="KW-1185">Reference proteome</keyword>
<comment type="caution">
    <text evidence="1">The sequence shown here is derived from an EMBL/GenBank/DDBJ whole genome shotgun (WGS) entry which is preliminary data.</text>
</comment>
<organism evidence="1 2">
    <name type="scientific">Fusarium solani</name>
    <name type="common">Filamentous fungus</name>
    <dbReference type="NCBI Taxonomy" id="169388"/>
    <lineage>
        <taxon>Eukaryota</taxon>
        <taxon>Fungi</taxon>
        <taxon>Dikarya</taxon>
        <taxon>Ascomycota</taxon>
        <taxon>Pezizomycotina</taxon>
        <taxon>Sordariomycetes</taxon>
        <taxon>Hypocreomycetidae</taxon>
        <taxon>Hypocreales</taxon>
        <taxon>Nectriaceae</taxon>
        <taxon>Fusarium</taxon>
        <taxon>Fusarium solani species complex</taxon>
    </lineage>
</organism>
<name>A0A9P9JU82_FUSSL</name>
<reference evidence="1" key="1">
    <citation type="journal article" date="2021" name="Nat. Commun.">
        <title>Genetic determinants of endophytism in the Arabidopsis root mycobiome.</title>
        <authorList>
            <person name="Mesny F."/>
            <person name="Miyauchi S."/>
            <person name="Thiergart T."/>
            <person name="Pickel B."/>
            <person name="Atanasova L."/>
            <person name="Karlsson M."/>
            <person name="Huettel B."/>
            <person name="Barry K.W."/>
            <person name="Haridas S."/>
            <person name="Chen C."/>
            <person name="Bauer D."/>
            <person name="Andreopoulos W."/>
            <person name="Pangilinan J."/>
            <person name="LaButti K."/>
            <person name="Riley R."/>
            <person name="Lipzen A."/>
            <person name="Clum A."/>
            <person name="Drula E."/>
            <person name="Henrissat B."/>
            <person name="Kohler A."/>
            <person name="Grigoriev I.V."/>
            <person name="Martin F.M."/>
            <person name="Hacquard S."/>
        </authorList>
    </citation>
    <scope>NUCLEOTIDE SEQUENCE</scope>
    <source>
        <strain evidence="1">FSSC 5 MPI-SDFR-AT-0091</strain>
    </source>
</reference>
<protein>
    <submittedName>
        <fullName evidence="1">Uncharacterized protein</fullName>
    </submittedName>
</protein>
<accession>A0A9P9JU82</accession>
<dbReference type="Pfam" id="PF11017">
    <property type="entry name" value="DUF2855"/>
    <property type="match status" value="1"/>
</dbReference>
<dbReference type="EMBL" id="JAGTJS010000023">
    <property type="protein sequence ID" value="KAH7237163.1"/>
    <property type="molecule type" value="Genomic_DNA"/>
</dbReference>
<dbReference type="InterPro" id="IPR021276">
    <property type="entry name" value="DUF2855"/>
</dbReference>
<evidence type="ECO:0000313" key="2">
    <source>
        <dbReference type="Proteomes" id="UP000736672"/>
    </source>
</evidence>
<gene>
    <name evidence="1" type="ORF">B0J15DRAFT_516602</name>
</gene>
<dbReference type="AlphaFoldDB" id="A0A9P9JU82"/>
<dbReference type="Proteomes" id="UP000736672">
    <property type="component" value="Unassembled WGS sequence"/>
</dbReference>
<sequence>MVESTPLTQTLEKSDNTKQYVVSLPGTYPLRPLEPNAIRIRSIILSLTANNFTHARLGYILGLWDVWPAPPSLPSPYNDTQKYGRILPWSYAEVIGSTSLHFPAGTKLWGYMPLGTHPEDLEVTIGHASEHSLEVSERGRHLLSIYNRYLAYPPDTDLPTGKHSFGWDAMMRVLFESSYMLSRCGFSWAEMPVHPLGTKMRWSNDDTDIADAVAVLLALSRKTGLSFPYQLRHGWLVSKQPRKAIAVGLAKSRVFSEIAGLFDEVLLYDDFTKSDLSGPLGTDKATKVLLSNFGATSEADEKWASVLKPLSARLQVLLIGSHPKVKGRGKLATHAKDPASGIVQMNMTELRGGAIVTEGEARHFDLFDAEWTRFKSEGAVPGLKLTWGKGMDQIRKG</sequence>